<keyword evidence="2" id="KW-0812">Transmembrane</keyword>
<feature type="region of interest" description="Disordered" evidence="1">
    <location>
        <begin position="299"/>
        <end position="338"/>
    </location>
</feature>
<feature type="region of interest" description="Disordered" evidence="1">
    <location>
        <begin position="225"/>
        <end position="286"/>
    </location>
</feature>
<keyword evidence="2" id="KW-0472">Membrane</keyword>
<feature type="transmembrane region" description="Helical" evidence="2">
    <location>
        <begin position="686"/>
        <end position="712"/>
    </location>
</feature>
<feature type="compositionally biased region" description="Basic residues" evidence="1">
    <location>
        <begin position="233"/>
        <end position="245"/>
    </location>
</feature>
<protein>
    <submittedName>
        <fullName evidence="3">Uncharacterized protein</fullName>
    </submittedName>
</protein>
<evidence type="ECO:0000256" key="1">
    <source>
        <dbReference type="SAM" id="MobiDB-lite"/>
    </source>
</evidence>
<evidence type="ECO:0000256" key="2">
    <source>
        <dbReference type="SAM" id="Phobius"/>
    </source>
</evidence>
<feature type="transmembrane region" description="Helical" evidence="2">
    <location>
        <begin position="656"/>
        <end position="674"/>
    </location>
</feature>
<accession>A0A8H8URD2</accession>
<feature type="transmembrane region" description="Helical" evidence="2">
    <location>
        <begin position="619"/>
        <end position="644"/>
    </location>
</feature>
<sequence length="713" mass="78974">MDRYRYMYFHAWIGRTPATIATGHRNAPFVGLGGFLKSPELRHLPPNSLRPYCFESRSEYLEGAPELHPSKPDNSPNPESSLQVALNSARYALPLACIAFGTTSGLRLLARSQALSPSESRVAWAVLFSLGVAEEVVRWGVARYLSDLEGGGGGYGAKNPAPKRGRPIPGTMMFFHASSVEVEPGIWEGIYLMGWLWSALECTYIWWSLTPRQTSGRPILADIGETVPTSRPHSYHSWRKEHNKKRSTDSTIRTIRGLTRKPDIPFTNPYSASLDEHRYQPSNGGSLAYQGVLGKFEDRASSPELSRRIVREEDNDAGDEETSATDNDNDALDSPLTPTAYRPAYHAAVPAQALRPTTDEEDDQEESTPTQQKHNARFFMPGSITSDSDYFGGREPAWTFSNQISPKRHTPEPSRRLSALISDSETESLISGAQTPLLSSSIPLDQEQASLLDHPHGPSYGSTHQLQTPLGTLPPPPLETHLNKLNVAIRPSITSHPSYLSITTGDEAEDESDTQGNGGSFGRAYPSHPAFSSSYIHQHFPSPNLSNTTYGQITPTNTTLRLPRPKLATSHTLSIRRTKAKRPRSFPGLPLQHSPPTEISNHLPGDTYRYFNGVEVDSVSFVLAVLWVIVVAFQHVGYGLWYVWFPTPIFENVIQGWSIVFFVGIAFAKGVYIAEINSGWIIANGLLWITIFACIVSSFVLYFIALVLWGVLW</sequence>
<proteinExistence type="predicted"/>
<feature type="region of interest" description="Disordered" evidence="1">
    <location>
        <begin position="354"/>
        <end position="375"/>
    </location>
</feature>
<name>A0A8H8URD2_ORBOL</name>
<dbReference type="AlphaFoldDB" id="A0A8H8URD2"/>
<comment type="caution">
    <text evidence="3">The sequence shown here is derived from an EMBL/GenBank/DDBJ whole genome shotgun (WGS) entry which is preliminary data.</text>
</comment>
<dbReference type="Proteomes" id="UP000614610">
    <property type="component" value="Unassembled WGS sequence"/>
</dbReference>
<dbReference type="OrthoDB" id="5401986at2759"/>
<evidence type="ECO:0000313" key="4">
    <source>
        <dbReference type="Proteomes" id="UP000614610"/>
    </source>
</evidence>
<keyword evidence="2" id="KW-1133">Transmembrane helix</keyword>
<gene>
    <name evidence="3" type="ORF">TWF679_003506</name>
</gene>
<feature type="region of interest" description="Disordered" evidence="1">
    <location>
        <begin position="505"/>
        <end position="524"/>
    </location>
</feature>
<feature type="compositionally biased region" description="Basic and acidic residues" evidence="1">
    <location>
        <begin position="299"/>
        <end position="312"/>
    </location>
</feature>
<feature type="compositionally biased region" description="Acidic residues" evidence="1">
    <location>
        <begin position="313"/>
        <end position="331"/>
    </location>
</feature>
<evidence type="ECO:0000313" key="3">
    <source>
        <dbReference type="EMBL" id="KAF3197178.1"/>
    </source>
</evidence>
<dbReference type="EMBL" id="WIWT01000174">
    <property type="protein sequence ID" value="KAF3197178.1"/>
    <property type="molecule type" value="Genomic_DNA"/>
</dbReference>
<organism evidence="3 4">
    <name type="scientific">Orbilia oligospora</name>
    <name type="common">Nematode-trapping fungus</name>
    <name type="synonym">Arthrobotrys oligospora</name>
    <dbReference type="NCBI Taxonomy" id="2813651"/>
    <lineage>
        <taxon>Eukaryota</taxon>
        <taxon>Fungi</taxon>
        <taxon>Dikarya</taxon>
        <taxon>Ascomycota</taxon>
        <taxon>Pezizomycotina</taxon>
        <taxon>Orbiliomycetes</taxon>
        <taxon>Orbiliales</taxon>
        <taxon>Orbiliaceae</taxon>
        <taxon>Orbilia</taxon>
    </lineage>
</organism>
<reference evidence="3" key="1">
    <citation type="submission" date="2019-06" db="EMBL/GenBank/DDBJ databases">
        <authorList>
            <person name="Palmer J.M."/>
        </authorList>
    </citation>
    <scope>NUCLEOTIDE SEQUENCE</scope>
    <source>
        <strain evidence="3">TWF679</strain>
    </source>
</reference>